<dbReference type="AlphaFoldDB" id="A0A1I7VHL4"/>
<accession>A0A1I7VHL4</accession>
<dbReference type="WBParaSite" id="EN70_2635">
    <property type="protein sequence ID" value="EN70_2635"/>
    <property type="gene ID" value="EN70_2635"/>
</dbReference>
<dbReference type="Proteomes" id="UP000095285">
    <property type="component" value="Unassembled WGS sequence"/>
</dbReference>
<name>A0A1I7VHL4_LOALO</name>
<organism evidence="1 2">
    <name type="scientific">Loa loa</name>
    <name type="common">Eye worm</name>
    <name type="synonym">Filaria loa</name>
    <dbReference type="NCBI Taxonomy" id="7209"/>
    <lineage>
        <taxon>Eukaryota</taxon>
        <taxon>Metazoa</taxon>
        <taxon>Ecdysozoa</taxon>
        <taxon>Nematoda</taxon>
        <taxon>Chromadorea</taxon>
        <taxon>Rhabditida</taxon>
        <taxon>Spirurina</taxon>
        <taxon>Spiruromorpha</taxon>
        <taxon>Filarioidea</taxon>
        <taxon>Onchocercidae</taxon>
        <taxon>Loa</taxon>
    </lineage>
</organism>
<sequence>MRDYVLFRFGRVQKVERLGTTGFVVSFMDVRSAQKAHSTEPKFQGHKLRIAFHEQSKNRGTSGTWVVSLMLPLPV</sequence>
<evidence type="ECO:0000313" key="2">
    <source>
        <dbReference type="WBParaSite" id="EN70_2635"/>
    </source>
</evidence>
<protein>
    <submittedName>
        <fullName evidence="2">RRM domain-containing protein</fullName>
    </submittedName>
</protein>
<reference evidence="2" key="2">
    <citation type="submission" date="2016-11" db="UniProtKB">
        <authorList>
            <consortium name="WormBaseParasite"/>
        </authorList>
    </citation>
    <scope>IDENTIFICATION</scope>
</reference>
<evidence type="ECO:0000313" key="1">
    <source>
        <dbReference type="Proteomes" id="UP000095285"/>
    </source>
</evidence>
<reference evidence="1" key="1">
    <citation type="submission" date="2012-04" db="EMBL/GenBank/DDBJ databases">
        <title>The Genome Sequence of Loa loa.</title>
        <authorList>
            <consortium name="The Broad Institute Genome Sequencing Platform"/>
            <consortium name="Broad Institute Genome Sequencing Center for Infectious Disease"/>
            <person name="Nutman T.B."/>
            <person name="Fink D.L."/>
            <person name="Russ C."/>
            <person name="Young S."/>
            <person name="Zeng Q."/>
            <person name="Gargeya S."/>
            <person name="Alvarado L."/>
            <person name="Berlin A."/>
            <person name="Chapman S.B."/>
            <person name="Chen Z."/>
            <person name="Freedman E."/>
            <person name="Gellesch M."/>
            <person name="Goldberg J."/>
            <person name="Griggs A."/>
            <person name="Gujja S."/>
            <person name="Heilman E.R."/>
            <person name="Heiman D."/>
            <person name="Howarth C."/>
            <person name="Mehta T."/>
            <person name="Neiman D."/>
            <person name="Pearson M."/>
            <person name="Roberts A."/>
            <person name="Saif S."/>
            <person name="Shea T."/>
            <person name="Shenoy N."/>
            <person name="Sisk P."/>
            <person name="Stolte C."/>
            <person name="Sykes S."/>
            <person name="White J."/>
            <person name="Yandava C."/>
            <person name="Haas B."/>
            <person name="Henn M.R."/>
            <person name="Nusbaum C."/>
            <person name="Birren B."/>
        </authorList>
    </citation>
    <scope>NUCLEOTIDE SEQUENCE [LARGE SCALE GENOMIC DNA]</scope>
</reference>
<proteinExistence type="predicted"/>
<keyword evidence="1" id="KW-1185">Reference proteome</keyword>